<keyword evidence="3" id="KW-1185">Reference proteome</keyword>
<dbReference type="Proteomes" id="UP000256695">
    <property type="component" value="Unassembled WGS sequence"/>
</dbReference>
<dbReference type="Gene3D" id="3.90.550.10">
    <property type="entry name" value="Spore Coat Polysaccharide Biosynthesis Protein SpsA, Chain A"/>
    <property type="match status" value="1"/>
</dbReference>
<dbReference type="InterPro" id="IPR001173">
    <property type="entry name" value="Glyco_trans_2-like"/>
</dbReference>
<dbReference type="AlphaFoldDB" id="A0A3D8J6Y7"/>
<organism evidence="2 3">
    <name type="scientific">Helicobacter anseris</name>
    <dbReference type="NCBI Taxonomy" id="375926"/>
    <lineage>
        <taxon>Bacteria</taxon>
        <taxon>Pseudomonadati</taxon>
        <taxon>Campylobacterota</taxon>
        <taxon>Epsilonproteobacteria</taxon>
        <taxon>Campylobacterales</taxon>
        <taxon>Helicobacteraceae</taxon>
        <taxon>Helicobacter</taxon>
    </lineage>
</organism>
<sequence>MLDRSVILANINPCVGIIIPIYNVEKYLKECLDSVINQTYKNLQIVLVDDGSTDNSFAIAKEYFDKDKRIALIKKKKNTGMGSSRNMGLDYLSQCLNKEKKGGGARSI</sequence>
<evidence type="ECO:0000259" key="1">
    <source>
        <dbReference type="Pfam" id="PF00535"/>
    </source>
</evidence>
<reference evidence="2 3" key="1">
    <citation type="submission" date="2018-04" db="EMBL/GenBank/DDBJ databases">
        <title>Novel Campyloabacter and Helicobacter Species and Strains.</title>
        <authorList>
            <person name="Mannion A.J."/>
            <person name="Shen Z."/>
            <person name="Fox J.G."/>
        </authorList>
    </citation>
    <scope>NUCLEOTIDE SEQUENCE [LARGE SCALE GENOMIC DNA]</scope>
    <source>
        <strain evidence="2 3">MIT 04-9362</strain>
    </source>
</reference>
<comment type="caution">
    <text evidence="2">The sequence shown here is derived from an EMBL/GenBank/DDBJ whole genome shotgun (WGS) entry which is preliminary data.</text>
</comment>
<accession>A0A3D8J6Y7</accession>
<dbReference type="PANTHER" id="PTHR22916:SF3">
    <property type="entry name" value="UDP-GLCNAC:BETAGAL BETA-1,3-N-ACETYLGLUCOSAMINYLTRANSFERASE-LIKE PROTEIN 1"/>
    <property type="match status" value="1"/>
</dbReference>
<dbReference type="EMBL" id="NXLX01000017">
    <property type="protein sequence ID" value="RDU72654.1"/>
    <property type="molecule type" value="Genomic_DNA"/>
</dbReference>
<protein>
    <recommendedName>
        <fullName evidence="1">Glycosyltransferase 2-like domain-containing protein</fullName>
    </recommendedName>
</protein>
<gene>
    <name evidence="2" type="ORF">CQA57_06420</name>
</gene>
<evidence type="ECO:0000313" key="3">
    <source>
        <dbReference type="Proteomes" id="UP000256695"/>
    </source>
</evidence>
<feature type="domain" description="Glycosyltransferase 2-like" evidence="1">
    <location>
        <begin position="17"/>
        <end position="91"/>
    </location>
</feature>
<name>A0A3D8J6Y7_9HELI</name>
<dbReference type="SUPFAM" id="SSF53448">
    <property type="entry name" value="Nucleotide-diphospho-sugar transferases"/>
    <property type="match status" value="1"/>
</dbReference>
<dbReference type="PANTHER" id="PTHR22916">
    <property type="entry name" value="GLYCOSYLTRANSFERASE"/>
    <property type="match status" value="1"/>
</dbReference>
<dbReference type="InterPro" id="IPR029044">
    <property type="entry name" value="Nucleotide-diphossugar_trans"/>
</dbReference>
<dbReference type="CDD" id="cd00761">
    <property type="entry name" value="Glyco_tranf_GTA_type"/>
    <property type="match status" value="1"/>
</dbReference>
<proteinExistence type="predicted"/>
<dbReference type="OrthoDB" id="5372349at2"/>
<evidence type="ECO:0000313" key="2">
    <source>
        <dbReference type="EMBL" id="RDU72654.1"/>
    </source>
</evidence>
<dbReference type="GO" id="GO:0016758">
    <property type="term" value="F:hexosyltransferase activity"/>
    <property type="evidence" value="ECO:0007669"/>
    <property type="project" value="UniProtKB-ARBA"/>
</dbReference>
<dbReference type="Pfam" id="PF00535">
    <property type="entry name" value="Glycos_transf_2"/>
    <property type="match status" value="1"/>
</dbReference>